<gene>
    <name evidence="2" type="ORF">LTR16_004613</name>
</gene>
<feature type="region of interest" description="Disordered" evidence="1">
    <location>
        <begin position="21"/>
        <end position="40"/>
    </location>
</feature>
<evidence type="ECO:0000313" key="3">
    <source>
        <dbReference type="Proteomes" id="UP001357485"/>
    </source>
</evidence>
<organism evidence="2 3">
    <name type="scientific">Cryomyces antarcticus</name>
    <dbReference type="NCBI Taxonomy" id="329879"/>
    <lineage>
        <taxon>Eukaryota</taxon>
        <taxon>Fungi</taxon>
        <taxon>Dikarya</taxon>
        <taxon>Ascomycota</taxon>
        <taxon>Pezizomycotina</taxon>
        <taxon>Dothideomycetes</taxon>
        <taxon>Dothideomycetes incertae sedis</taxon>
        <taxon>Cryomyces</taxon>
    </lineage>
</organism>
<name>A0ABR0KRP2_9PEZI</name>
<reference evidence="2 3" key="1">
    <citation type="submission" date="2023-08" db="EMBL/GenBank/DDBJ databases">
        <title>Black Yeasts Isolated from many extreme environments.</title>
        <authorList>
            <person name="Coleine C."/>
            <person name="Stajich J.E."/>
            <person name="Selbmann L."/>
        </authorList>
    </citation>
    <scope>NUCLEOTIDE SEQUENCE [LARGE SCALE GENOMIC DNA]</scope>
    <source>
        <strain evidence="2 3">CCFEE 536</strain>
    </source>
</reference>
<comment type="caution">
    <text evidence="2">The sequence shown here is derived from an EMBL/GenBank/DDBJ whole genome shotgun (WGS) entry which is preliminary data.</text>
</comment>
<evidence type="ECO:0000256" key="1">
    <source>
        <dbReference type="SAM" id="MobiDB-lite"/>
    </source>
</evidence>
<dbReference type="EMBL" id="JAVRRA010025249">
    <property type="protein sequence ID" value="KAK5120320.1"/>
    <property type="molecule type" value="Genomic_DNA"/>
</dbReference>
<dbReference type="Proteomes" id="UP001357485">
    <property type="component" value="Unassembled WGS sequence"/>
</dbReference>
<evidence type="ECO:0000313" key="2">
    <source>
        <dbReference type="EMBL" id="KAK5120320.1"/>
    </source>
</evidence>
<accession>A0ABR0KRP2</accession>
<keyword evidence="3" id="KW-1185">Reference proteome</keyword>
<feature type="non-terminal residue" evidence="2">
    <location>
        <position position="1"/>
    </location>
</feature>
<sequence>RQLERGAELLRRAERIKEAERRKKENLKRRAERETKEREAKKRMWLGREGYVWSQVPKPSQAILDMFVRIKGRDEGGETKIEVDGGRTAEYEPWDVDEVDDETLLDVLDDDVGDAMAHKPQPISPPWPLKTEDETAYRPASRRPAVQGSNDLHLWEDFLASSTQIARELKEDDKQVVSIQPPAASLIFGSQDFKLSVEDMQELGIGEKPKRKTAKEILRCNTNRASPARTMMPPPRPPIMKKIDADRKMMPPPAMKPVKKQASGAINASVLSVQDHGISSQDLLYIADNDVAFTQHELS</sequence>
<proteinExistence type="predicted"/>
<protein>
    <submittedName>
        <fullName evidence="2">Uncharacterized protein</fullName>
    </submittedName>
</protein>